<keyword evidence="1" id="KW-1133">Transmembrane helix</keyword>
<dbReference type="OrthoDB" id="8909515at2"/>
<protein>
    <submittedName>
        <fullName evidence="2">Putative membrane protein YqjE</fullName>
    </submittedName>
</protein>
<gene>
    <name evidence="2" type="ORF">DFR35_0853</name>
</gene>
<dbReference type="AlphaFoldDB" id="A0A497XLW4"/>
<dbReference type="InterPro" id="IPR009937">
    <property type="entry name" value="Phage_holin_3_6"/>
</dbReference>
<name>A0A497XLW4_9PROT</name>
<feature type="transmembrane region" description="Helical" evidence="1">
    <location>
        <begin position="79"/>
        <end position="100"/>
    </location>
</feature>
<comment type="caution">
    <text evidence="2">The sequence shown here is derived from an EMBL/GenBank/DDBJ whole genome shotgun (WGS) entry which is preliminary data.</text>
</comment>
<organism evidence="2 3">
    <name type="scientific">Sulfurisoma sediminicola</name>
    <dbReference type="NCBI Taxonomy" id="1381557"/>
    <lineage>
        <taxon>Bacteria</taxon>
        <taxon>Pseudomonadati</taxon>
        <taxon>Pseudomonadota</taxon>
        <taxon>Betaproteobacteria</taxon>
        <taxon>Nitrosomonadales</taxon>
        <taxon>Sterolibacteriaceae</taxon>
        <taxon>Sulfurisoma</taxon>
    </lineage>
</organism>
<reference evidence="2 3" key="1">
    <citation type="submission" date="2018-10" db="EMBL/GenBank/DDBJ databases">
        <title>Genomic Encyclopedia of Type Strains, Phase IV (KMG-IV): sequencing the most valuable type-strain genomes for metagenomic binning, comparative biology and taxonomic classification.</title>
        <authorList>
            <person name="Goeker M."/>
        </authorList>
    </citation>
    <scope>NUCLEOTIDE SEQUENCE [LARGE SCALE GENOMIC DNA]</scope>
    <source>
        <strain evidence="2 3">DSM 26916</strain>
    </source>
</reference>
<dbReference type="Proteomes" id="UP000268908">
    <property type="component" value="Unassembled WGS sequence"/>
</dbReference>
<keyword evidence="3" id="KW-1185">Reference proteome</keyword>
<sequence length="130" mass="13981">MSESAPRGGVASSLRSLFGNGLALLQTRLELLSIEAQEERVRLLSLLTYGALAFVLLSFGLMFLALLVTVLLWDSHRLLALGIFTAIFLTGGLIALVAMLRQAHTPSKLFAASIAELAQDRAALRGESKQ</sequence>
<keyword evidence="1" id="KW-0812">Transmembrane</keyword>
<proteinExistence type="predicted"/>
<dbReference type="RefSeq" id="WP_121240210.1">
    <property type="nucleotide sequence ID" value="NZ_BHVV01000002.1"/>
</dbReference>
<evidence type="ECO:0000313" key="2">
    <source>
        <dbReference type="EMBL" id="RLJ68295.1"/>
    </source>
</evidence>
<evidence type="ECO:0000256" key="1">
    <source>
        <dbReference type="SAM" id="Phobius"/>
    </source>
</evidence>
<dbReference type="Pfam" id="PF07332">
    <property type="entry name" value="Phage_holin_3_6"/>
    <property type="match status" value="1"/>
</dbReference>
<feature type="transmembrane region" description="Helical" evidence="1">
    <location>
        <begin position="46"/>
        <end position="73"/>
    </location>
</feature>
<evidence type="ECO:0000313" key="3">
    <source>
        <dbReference type="Proteomes" id="UP000268908"/>
    </source>
</evidence>
<dbReference type="EMBL" id="RCCI01000004">
    <property type="protein sequence ID" value="RLJ68295.1"/>
    <property type="molecule type" value="Genomic_DNA"/>
</dbReference>
<accession>A0A497XLW4</accession>
<keyword evidence="1" id="KW-0472">Membrane</keyword>